<feature type="signal peptide" evidence="1">
    <location>
        <begin position="1"/>
        <end position="20"/>
    </location>
</feature>
<dbReference type="OrthoDB" id="2012039at2759"/>
<evidence type="ECO:0000313" key="4">
    <source>
        <dbReference type="Proteomes" id="UP000247498"/>
    </source>
</evidence>
<dbReference type="SUPFAM" id="SSF57184">
    <property type="entry name" value="Growth factor receptor domain"/>
    <property type="match status" value="1"/>
</dbReference>
<dbReference type="InterPro" id="IPR009030">
    <property type="entry name" value="Growth_fac_rcpt_cys_sf"/>
</dbReference>
<keyword evidence="4" id="KW-1185">Reference proteome</keyword>
<name>A0A2V0NVN7_9CHLO</name>
<dbReference type="Proteomes" id="UP000247498">
    <property type="component" value="Unassembled WGS sequence"/>
</dbReference>
<gene>
    <name evidence="3" type="ORF">Rsub_04012</name>
</gene>
<dbReference type="STRING" id="307507.A0A2V0NVN7"/>
<evidence type="ECO:0000259" key="2">
    <source>
        <dbReference type="Pfam" id="PF07699"/>
    </source>
</evidence>
<dbReference type="InterPro" id="IPR011641">
    <property type="entry name" value="Tyr-kin_ephrin_A/B_rcpt-like"/>
</dbReference>
<dbReference type="Gene3D" id="2.10.50.10">
    <property type="entry name" value="Tumor Necrosis Factor Receptor, subunit A, domain 2"/>
    <property type="match status" value="1"/>
</dbReference>
<protein>
    <recommendedName>
        <fullName evidence="2">Tyrosine-protein kinase ephrin type A/B receptor-like domain-containing protein</fullName>
    </recommendedName>
</protein>
<evidence type="ECO:0000256" key="1">
    <source>
        <dbReference type="SAM" id="SignalP"/>
    </source>
</evidence>
<sequence>MSRSILALVLALALAQAVTAELPPMTLPSFVLPNATAIIEGAKASLKSAATAAAVNANTVRPFKCLNGKPLVTCLFDVCPKGSCENNQACIPDYCGQCGHKCVNVTIPPFDVKLPSLPGASIKANLSAISVLPKPPCGPNQVVNISAMVTSLFLKNPKVACQSCPEGTVALYPSLACTVCPPGTFAAAGVCRKCFAGTASAAFGAKACTACAAGSFAPLPGSLVCLPCPKGFAADASGASKCDFQGFAA</sequence>
<feature type="domain" description="Tyrosine-protein kinase ephrin type A/B receptor-like" evidence="2">
    <location>
        <begin position="197"/>
        <end position="241"/>
    </location>
</feature>
<feature type="chain" id="PRO_5016133730" description="Tyrosine-protein kinase ephrin type A/B receptor-like domain-containing protein" evidence="1">
    <location>
        <begin position="21"/>
        <end position="249"/>
    </location>
</feature>
<dbReference type="SMART" id="SM01411">
    <property type="entry name" value="Ephrin_rec_like"/>
    <property type="match status" value="2"/>
</dbReference>
<dbReference type="Pfam" id="PF07699">
    <property type="entry name" value="Ephrin_rec_like"/>
    <property type="match status" value="1"/>
</dbReference>
<organism evidence="3 4">
    <name type="scientific">Raphidocelis subcapitata</name>
    <dbReference type="NCBI Taxonomy" id="307507"/>
    <lineage>
        <taxon>Eukaryota</taxon>
        <taxon>Viridiplantae</taxon>
        <taxon>Chlorophyta</taxon>
        <taxon>core chlorophytes</taxon>
        <taxon>Chlorophyceae</taxon>
        <taxon>CS clade</taxon>
        <taxon>Sphaeropleales</taxon>
        <taxon>Selenastraceae</taxon>
        <taxon>Raphidocelis</taxon>
    </lineage>
</organism>
<dbReference type="AlphaFoldDB" id="A0A2V0NVN7"/>
<accession>A0A2V0NVN7</accession>
<dbReference type="EMBL" id="BDRX01000026">
    <property type="protein sequence ID" value="GBF91708.1"/>
    <property type="molecule type" value="Genomic_DNA"/>
</dbReference>
<keyword evidence="1" id="KW-0732">Signal</keyword>
<comment type="caution">
    <text evidence="3">The sequence shown here is derived from an EMBL/GenBank/DDBJ whole genome shotgun (WGS) entry which is preliminary data.</text>
</comment>
<dbReference type="InParanoid" id="A0A2V0NVN7"/>
<reference evidence="3 4" key="1">
    <citation type="journal article" date="2018" name="Sci. Rep.">
        <title>Raphidocelis subcapitata (=Pseudokirchneriella subcapitata) provides an insight into genome evolution and environmental adaptations in the Sphaeropleales.</title>
        <authorList>
            <person name="Suzuki S."/>
            <person name="Yamaguchi H."/>
            <person name="Nakajima N."/>
            <person name="Kawachi M."/>
        </authorList>
    </citation>
    <scope>NUCLEOTIDE SEQUENCE [LARGE SCALE GENOMIC DNA]</scope>
    <source>
        <strain evidence="3 4">NIES-35</strain>
    </source>
</reference>
<evidence type="ECO:0000313" key="3">
    <source>
        <dbReference type="EMBL" id="GBF91708.1"/>
    </source>
</evidence>
<proteinExistence type="predicted"/>